<evidence type="ECO:0000313" key="3">
    <source>
        <dbReference type="Proteomes" id="UP000821837"/>
    </source>
</evidence>
<reference evidence="2" key="1">
    <citation type="journal article" date="2020" name="Cell">
        <title>Large-Scale Comparative Analyses of Tick Genomes Elucidate Their Genetic Diversity and Vector Capacities.</title>
        <authorList>
            <consortium name="Tick Genome and Microbiome Consortium (TIGMIC)"/>
            <person name="Jia N."/>
            <person name="Wang J."/>
            <person name="Shi W."/>
            <person name="Du L."/>
            <person name="Sun Y."/>
            <person name="Zhan W."/>
            <person name="Jiang J.F."/>
            <person name="Wang Q."/>
            <person name="Zhang B."/>
            <person name="Ji P."/>
            <person name="Bell-Sakyi L."/>
            <person name="Cui X.M."/>
            <person name="Yuan T.T."/>
            <person name="Jiang B.G."/>
            <person name="Yang W.F."/>
            <person name="Lam T.T."/>
            <person name="Chang Q.C."/>
            <person name="Ding S.J."/>
            <person name="Wang X.J."/>
            <person name="Zhu J.G."/>
            <person name="Ruan X.D."/>
            <person name="Zhao L."/>
            <person name="Wei J.T."/>
            <person name="Ye R.Z."/>
            <person name="Que T.C."/>
            <person name="Du C.H."/>
            <person name="Zhou Y.H."/>
            <person name="Cheng J.X."/>
            <person name="Dai P.F."/>
            <person name="Guo W.B."/>
            <person name="Han X.H."/>
            <person name="Huang E.J."/>
            <person name="Li L.F."/>
            <person name="Wei W."/>
            <person name="Gao Y.C."/>
            <person name="Liu J.Z."/>
            <person name="Shao H.Z."/>
            <person name="Wang X."/>
            <person name="Wang C.C."/>
            <person name="Yang T.C."/>
            <person name="Huo Q.B."/>
            <person name="Li W."/>
            <person name="Chen H.Y."/>
            <person name="Chen S.E."/>
            <person name="Zhou L.G."/>
            <person name="Ni X.B."/>
            <person name="Tian J.H."/>
            <person name="Sheng Y."/>
            <person name="Liu T."/>
            <person name="Pan Y.S."/>
            <person name="Xia L.Y."/>
            <person name="Li J."/>
            <person name="Zhao F."/>
            <person name="Cao W.C."/>
        </authorList>
    </citation>
    <scope>NUCLEOTIDE SEQUENCE</scope>
    <source>
        <strain evidence="2">Rsan-2018</strain>
    </source>
</reference>
<gene>
    <name evidence="2" type="ORF">HPB52_014229</name>
</gene>
<protein>
    <submittedName>
        <fullName evidence="2">Uncharacterized protein</fullName>
    </submittedName>
</protein>
<organism evidence="2 3">
    <name type="scientific">Rhipicephalus sanguineus</name>
    <name type="common">Brown dog tick</name>
    <name type="synonym">Ixodes sanguineus</name>
    <dbReference type="NCBI Taxonomy" id="34632"/>
    <lineage>
        <taxon>Eukaryota</taxon>
        <taxon>Metazoa</taxon>
        <taxon>Ecdysozoa</taxon>
        <taxon>Arthropoda</taxon>
        <taxon>Chelicerata</taxon>
        <taxon>Arachnida</taxon>
        <taxon>Acari</taxon>
        <taxon>Parasitiformes</taxon>
        <taxon>Ixodida</taxon>
        <taxon>Ixodoidea</taxon>
        <taxon>Ixodidae</taxon>
        <taxon>Rhipicephalinae</taxon>
        <taxon>Rhipicephalus</taxon>
        <taxon>Rhipicephalus</taxon>
    </lineage>
</organism>
<feature type="chain" id="PRO_5039643458" evidence="1">
    <location>
        <begin position="23"/>
        <end position="327"/>
    </location>
</feature>
<reference evidence="2" key="2">
    <citation type="submission" date="2021-09" db="EMBL/GenBank/DDBJ databases">
        <authorList>
            <person name="Jia N."/>
            <person name="Wang J."/>
            <person name="Shi W."/>
            <person name="Du L."/>
            <person name="Sun Y."/>
            <person name="Zhan W."/>
            <person name="Jiang J."/>
            <person name="Wang Q."/>
            <person name="Zhang B."/>
            <person name="Ji P."/>
            <person name="Sakyi L.B."/>
            <person name="Cui X."/>
            <person name="Yuan T."/>
            <person name="Jiang B."/>
            <person name="Yang W."/>
            <person name="Lam T.T.-Y."/>
            <person name="Chang Q."/>
            <person name="Ding S."/>
            <person name="Wang X."/>
            <person name="Zhu J."/>
            <person name="Ruan X."/>
            <person name="Zhao L."/>
            <person name="Wei J."/>
            <person name="Que T."/>
            <person name="Du C."/>
            <person name="Cheng J."/>
            <person name="Dai P."/>
            <person name="Han X."/>
            <person name="Huang E."/>
            <person name="Gao Y."/>
            <person name="Liu J."/>
            <person name="Shao H."/>
            <person name="Ye R."/>
            <person name="Li L."/>
            <person name="Wei W."/>
            <person name="Wang X."/>
            <person name="Wang C."/>
            <person name="Huo Q."/>
            <person name="Li W."/>
            <person name="Guo W."/>
            <person name="Chen H."/>
            <person name="Chen S."/>
            <person name="Zhou L."/>
            <person name="Zhou L."/>
            <person name="Ni X."/>
            <person name="Tian J."/>
            <person name="Zhou Y."/>
            <person name="Sheng Y."/>
            <person name="Liu T."/>
            <person name="Pan Y."/>
            <person name="Xia L."/>
            <person name="Li J."/>
            <person name="Zhao F."/>
            <person name="Cao W."/>
        </authorList>
    </citation>
    <scope>NUCLEOTIDE SEQUENCE</scope>
    <source>
        <strain evidence="2">Rsan-2018</strain>
        <tissue evidence="2">Larvae</tissue>
    </source>
</reference>
<feature type="signal peptide" evidence="1">
    <location>
        <begin position="1"/>
        <end position="22"/>
    </location>
</feature>
<sequence length="327" mass="36708">MIAASNDWILLFLFLGLRSAFFSTDDAAEQPRKDEDQTWSLRNYCAQLRRFCNIAREAGKKAMLNFLLISTIHDDERSVLNGARQSLPQDCVTVLFKSKRDRTLNFEECCKGLNGILVFDSVFKNPRSVLRQRRNRCAAKFASSESDAGSLSRVSKFLRRWVLGDRGSTLNSCFKNTSPNVLTFQSKLSVPLDDTGRITTYYVEQTTGHKLQVTTAALRTKMKRRSLECILSLRDAFKNFSNTIVVVFQTEPMDMFVMEHIRCVFNDVAVVSLSGEVVGEVRSIASDGSSTPPGRGRVTLMLLRLLPAHTGKKAKKKASKITTRASV</sequence>
<comment type="caution">
    <text evidence="2">The sequence shown here is derived from an EMBL/GenBank/DDBJ whole genome shotgun (WGS) entry which is preliminary data.</text>
</comment>
<keyword evidence="3" id="KW-1185">Reference proteome</keyword>
<keyword evidence="1" id="KW-0732">Signal</keyword>
<proteinExistence type="predicted"/>
<name>A0A9D4YPR6_RHISA</name>
<dbReference type="AlphaFoldDB" id="A0A9D4YPR6"/>
<accession>A0A9D4YPR6</accession>
<dbReference type="Proteomes" id="UP000821837">
    <property type="component" value="Chromosome 1"/>
</dbReference>
<evidence type="ECO:0000313" key="2">
    <source>
        <dbReference type="EMBL" id="KAH7983771.1"/>
    </source>
</evidence>
<dbReference type="EMBL" id="JABSTV010001245">
    <property type="protein sequence ID" value="KAH7983771.1"/>
    <property type="molecule type" value="Genomic_DNA"/>
</dbReference>
<evidence type="ECO:0000256" key="1">
    <source>
        <dbReference type="SAM" id="SignalP"/>
    </source>
</evidence>